<gene>
    <name evidence="2" type="ORF">Q75_02745</name>
</gene>
<dbReference type="InterPro" id="IPR024301">
    <property type="entry name" value="Amidase_6"/>
</dbReference>
<evidence type="ECO:0000313" key="2">
    <source>
        <dbReference type="EMBL" id="KUP08479.1"/>
    </source>
</evidence>
<dbReference type="EMBL" id="LDYG01000011">
    <property type="protein sequence ID" value="KUP08479.1"/>
    <property type="molecule type" value="Genomic_DNA"/>
</dbReference>
<evidence type="ECO:0000313" key="3">
    <source>
        <dbReference type="Proteomes" id="UP000074108"/>
    </source>
</evidence>
<protein>
    <recommendedName>
        <fullName evidence="1">Putative amidase domain-containing protein</fullName>
    </recommendedName>
</protein>
<dbReference type="PANTHER" id="PTHR40032:SF1">
    <property type="entry name" value="EXPORTED PROTEIN"/>
    <property type="match status" value="1"/>
</dbReference>
<sequence>MKELLQERLAERIEGFVNGKREIQPSCSKFAQKKELFHRREAEVVKLKGKGKIKGYLQDKTRVYYVVHLEYLVRQGEQYYIEEEVEERVASFYQGKLQRDEELKPHYSSITIEEEDSGQQRVGYERITYQYDRLKAVQYAEKWWNSYNPAYKSFDVDCTNFISQCLRAGGAPMRGMPSRGKGWWMSGNNWSYSWSVANALKVYLGSSIVGLRAKTVSSAEQLTYGDVICYDFEGDGRYNHNTIVTGFDAVGMPLVNAHTTNSRMRYWSYEDSTAYTPNIQYKFFSIQDDR</sequence>
<feature type="domain" description="Putative amidase" evidence="1">
    <location>
        <begin position="130"/>
        <end position="283"/>
    </location>
</feature>
<dbReference type="Pfam" id="PF12671">
    <property type="entry name" value="Amidase_6"/>
    <property type="match status" value="1"/>
</dbReference>
<proteinExistence type="predicted"/>
<reference evidence="2 3" key="1">
    <citation type="journal article" date="2016" name="Front. Microbiol.">
        <title>Microevolution Analysis of Bacillus coahuilensis Unveils Differences in Phosphorus Acquisition Strategies and Their Regulation.</title>
        <authorList>
            <person name="Gomez-Lunar Z."/>
            <person name="Hernandez-Gonzalez I."/>
            <person name="Rodriguez-Torres M.D."/>
            <person name="Souza V."/>
            <person name="Olmedo-Alvarez G."/>
        </authorList>
    </citation>
    <scope>NUCLEOTIDE SEQUENCE [LARGE SCALE GENOMIC DNA]</scope>
    <source>
        <strain evidence="3">p1.1.43</strain>
    </source>
</reference>
<comment type="caution">
    <text evidence="2">The sequence shown here is derived from an EMBL/GenBank/DDBJ whole genome shotgun (WGS) entry which is preliminary data.</text>
</comment>
<name>A0A147KBD7_9BACI</name>
<dbReference type="Proteomes" id="UP000074108">
    <property type="component" value="Unassembled WGS sequence"/>
</dbReference>
<dbReference type="RefSeq" id="WP_010174817.1">
    <property type="nucleotide sequence ID" value="NZ_LDYG01000011.1"/>
</dbReference>
<dbReference type="PANTHER" id="PTHR40032">
    <property type="entry name" value="EXPORTED PROTEIN-RELATED"/>
    <property type="match status" value="1"/>
</dbReference>
<keyword evidence="3" id="KW-1185">Reference proteome</keyword>
<evidence type="ECO:0000259" key="1">
    <source>
        <dbReference type="Pfam" id="PF12671"/>
    </source>
</evidence>
<dbReference type="STRING" id="1150625.Q75_02745"/>
<accession>A0A147KBD7</accession>
<dbReference type="PATRIC" id="fig|1150625.3.peg.567"/>
<dbReference type="AlphaFoldDB" id="A0A147KBD7"/>
<organism evidence="2 3">
    <name type="scientific">Bacillus coahuilensis p1.1.43</name>
    <dbReference type="NCBI Taxonomy" id="1150625"/>
    <lineage>
        <taxon>Bacteria</taxon>
        <taxon>Bacillati</taxon>
        <taxon>Bacillota</taxon>
        <taxon>Bacilli</taxon>
        <taxon>Bacillales</taxon>
        <taxon>Bacillaceae</taxon>
        <taxon>Bacillus</taxon>
    </lineage>
</organism>